<keyword evidence="2 4" id="KW-1133">Transmembrane helix</keyword>
<evidence type="ECO:0000313" key="6">
    <source>
        <dbReference type="EMBL" id="OGG60671.1"/>
    </source>
</evidence>
<feature type="transmembrane region" description="Helical" evidence="4">
    <location>
        <begin position="292"/>
        <end position="310"/>
    </location>
</feature>
<feature type="transmembrane region" description="Helical" evidence="4">
    <location>
        <begin position="16"/>
        <end position="39"/>
    </location>
</feature>
<dbReference type="InterPro" id="IPR011701">
    <property type="entry name" value="MFS"/>
</dbReference>
<feature type="transmembrane region" description="Helical" evidence="4">
    <location>
        <begin position="356"/>
        <end position="375"/>
    </location>
</feature>
<feature type="transmembrane region" description="Helical" evidence="4">
    <location>
        <begin position="177"/>
        <end position="195"/>
    </location>
</feature>
<evidence type="ECO:0000256" key="1">
    <source>
        <dbReference type="ARBA" id="ARBA00022692"/>
    </source>
</evidence>
<feature type="domain" description="Major facilitator superfamily (MFS) profile" evidence="5">
    <location>
        <begin position="13"/>
        <end position="405"/>
    </location>
</feature>
<dbReference type="PROSITE" id="PS50850">
    <property type="entry name" value="MFS"/>
    <property type="match status" value="1"/>
</dbReference>
<comment type="caution">
    <text evidence="6">The sequence shown here is derived from an EMBL/GenBank/DDBJ whole genome shotgun (WGS) entry which is preliminary data.</text>
</comment>
<feature type="transmembrane region" description="Helical" evidence="4">
    <location>
        <begin position="227"/>
        <end position="247"/>
    </location>
</feature>
<feature type="transmembrane region" description="Helical" evidence="4">
    <location>
        <begin position="381"/>
        <end position="400"/>
    </location>
</feature>
<reference evidence="6 7" key="1">
    <citation type="journal article" date="2016" name="Nat. Commun.">
        <title>Thousands of microbial genomes shed light on interconnected biogeochemical processes in an aquifer system.</title>
        <authorList>
            <person name="Anantharaman K."/>
            <person name="Brown C.T."/>
            <person name="Hug L.A."/>
            <person name="Sharon I."/>
            <person name="Castelle C.J."/>
            <person name="Probst A.J."/>
            <person name="Thomas B.C."/>
            <person name="Singh A."/>
            <person name="Wilkins M.J."/>
            <person name="Karaoz U."/>
            <person name="Brodie E.L."/>
            <person name="Williams K.H."/>
            <person name="Hubbard S.S."/>
            <person name="Banfield J.F."/>
        </authorList>
    </citation>
    <scope>NUCLEOTIDE SEQUENCE [LARGE SCALE GENOMIC DNA]</scope>
</reference>
<proteinExistence type="predicted"/>
<protein>
    <submittedName>
        <fullName evidence="6">MFS transporter</fullName>
    </submittedName>
</protein>
<organism evidence="6 7">
    <name type="scientific">Candidatus Kaiserbacteria bacterium RIFCSPHIGHO2_01_FULL_56_24</name>
    <dbReference type="NCBI Taxonomy" id="1798487"/>
    <lineage>
        <taxon>Bacteria</taxon>
        <taxon>Candidatus Kaiseribacteriota</taxon>
    </lineage>
</organism>
<dbReference type="InterPro" id="IPR036259">
    <property type="entry name" value="MFS_trans_sf"/>
</dbReference>
<feature type="transmembrane region" description="Helical" evidence="4">
    <location>
        <begin position="139"/>
        <end position="157"/>
    </location>
</feature>
<feature type="transmembrane region" description="Helical" evidence="4">
    <location>
        <begin position="105"/>
        <end position="127"/>
    </location>
</feature>
<gene>
    <name evidence="6" type="ORF">A2765_03575</name>
</gene>
<dbReference type="PANTHER" id="PTHR23534:SF1">
    <property type="entry name" value="MAJOR FACILITATOR SUPERFAMILY PROTEIN"/>
    <property type="match status" value="1"/>
</dbReference>
<dbReference type="AlphaFoldDB" id="A0A1F6DH17"/>
<evidence type="ECO:0000313" key="7">
    <source>
        <dbReference type="Proteomes" id="UP000176377"/>
    </source>
</evidence>
<feature type="transmembrane region" description="Helical" evidence="4">
    <location>
        <begin position="80"/>
        <end position="99"/>
    </location>
</feature>
<evidence type="ECO:0000256" key="4">
    <source>
        <dbReference type="SAM" id="Phobius"/>
    </source>
</evidence>
<evidence type="ECO:0000259" key="5">
    <source>
        <dbReference type="PROSITE" id="PS50850"/>
    </source>
</evidence>
<feature type="transmembrane region" description="Helical" evidence="4">
    <location>
        <begin position="51"/>
        <end position="68"/>
    </location>
</feature>
<dbReference type="Pfam" id="PF07690">
    <property type="entry name" value="MFS_1"/>
    <property type="match status" value="1"/>
</dbReference>
<dbReference type="Gene3D" id="1.20.1250.20">
    <property type="entry name" value="MFS general substrate transporter like domains"/>
    <property type="match status" value="1"/>
</dbReference>
<name>A0A1F6DH17_9BACT</name>
<sequence>MNATERSALQRRTLRVLLFSQLLAGVGLAAGITVGALLVKDMIGSTSSAGIPAALFTLGSAFAAILIGRVSQKSGRRQGLAAGYGVGALGGAGVLLAVATNNIPLLFVSLFIYGSGTAANFQARYAGADLADPKNRGRAISIVLIATTLGAVLGPNLVEVSGQLAHALNLRELAGPFILSTITYGLAGIAVLLLLRPDPLLTARALASKSEESAAGTDAKTVDTQTLYVGAAALVISQLVMIAIMTMTPVHMLGHGHSLGAAGLVISIHIAAMFLPSLLSGVLVDRIGQRRVLALGSTILLSAGLLAALAPADSLIFLALALGLLGLGWNFSYVAGSTMVTSAMPLESRAGMQGKVDFAAALSGALGGMGSGFVFAATSYAMLSLIGGLLALAMFPMLLVHRHHRS</sequence>
<dbReference type="Proteomes" id="UP000176377">
    <property type="component" value="Unassembled WGS sequence"/>
</dbReference>
<keyword evidence="1 4" id="KW-0812">Transmembrane</keyword>
<dbReference type="SUPFAM" id="SSF103473">
    <property type="entry name" value="MFS general substrate transporter"/>
    <property type="match status" value="1"/>
</dbReference>
<dbReference type="InterPro" id="IPR020846">
    <property type="entry name" value="MFS_dom"/>
</dbReference>
<accession>A0A1F6DH17</accession>
<evidence type="ECO:0000256" key="3">
    <source>
        <dbReference type="ARBA" id="ARBA00023136"/>
    </source>
</evidence>
<feature type="transmembrane region" description="Helical" evidence="4">
    <location>
        <begin position="259"/>
        <end position="280"/>
    </location>
</feature>
<dbReference type="GO" id="GO:0022857">
    <property type="term" value="F:transmembrane transporter activity"/>
    <property type="evidence" value="ECO:0007669"/>
    <property type="project" value="InterPro"/>
</dbReference>
<dbReference type="EMBL" id="MFLA01000004">
    <property type="protein sequence ID" value="OGG60671.1"/>
    <property type="molecule type" value="Genomic_DNA"/>
</dbReference>
<dbReference type="PANTHER" id="PTHR23534">
    <property type="entry name" value="MFS PERMEASE"/>
    <property type="match status" value="1"/>
</dbReference>
<feature type="transmembrane region" description="Helical" evidence="4">
    <location>
        <begin position="316"/>
        <end position="335"/>
    </location>
</feature>
<keyword evidence="3 4" id="KW-0472">Membrane</keyword>
<evidence type="ECO:0000256" key="2">
    <source>
        <dbReference type="ARBA" id="ARBA00022989"/>
    </source>
</evidence>